<dbReference type="AlphaFoldDB" id="A0A5C8K643"/>
<feature type="domain" description="Xylose isomerase-like TIM barrel" evidence="2">
    <location>
        <begin position="58"/>
        <end position="278"/>
    </location>
</feature>
<dbReference type="PANTHER" id="PTHR12110:SF41">
    <property type="entry name" value="INOSOSE DEHYDRATASE"/>
    <property type="match status" value="1"/>
</dbReference>
<sequence length="283" mass="31735">MILHVKILQAFACLVLLLGGSLAAYAQKHPEAKLGWELGAQAYTFKNFTFYEALSKIDSCGLKYVEAYPGQPLGGGLEGKMDIRMEAEKRQQLLAMLKKKGIKMKAFGVVSPGNAEDWRQLFIFAKAMGIETITSEPKLEDLPLVSQLCDEFKIKVAIHNHPTPSRYWNPAIVEDALKGQSKRMGVCADIGHWTRSGIDPVASLKQLEGRIFHLHVKDLHEQDLKGHDVHWGQGVTNIAGVIGELKRQKFKGMLSAEYEYNWNHNTPDVKQSVTYFRSVVSKK</sequence>
<protein>
    <submittedName>
        <fullName evidence="3">Sugar phosphate isomerase/epimerase</fullName>
    </submittedName>
</protein>
<gene>
    <name evidence="3" type="ORF">FVR03_12345</name>
</gene>
<dbReference type="SUPFAM" id="SSF51658">
    <property type="entry name" value="Xylose isomerase-like"/>
    <property type="match status" value="1"/>
</dbReference>
<evidence type="ECO:0000313" key="4">
    <source>
        <dbReference type="Proteomes" id="UP000321926"/>
    </source>
</evidence>
<name>A0A5C8K643_9BACT</name>
<dbReference type="Proteomes" id="UP000321926">
    <property type="component" value="Unassembled WGS sequence"/>
</dbReference>
<dbReference type="InterPro" id="IPR050312">
    <property type="entry name" value="IolE/XylAMocC-like"/>
</dbReference>
<feature type="chain" id="PRO_5022882889" evidence="1">
    <location>
        <begin position="27"/>
        <end position="283"/>
    </location>
</feature>
<accession>A0A5C8K643</accession>
<dbReference type="GO" id="GO:0016853">
    <property type="term" value="F:isomerase activity"/>
    <property type="evidence" value="ECO:0007669"/>
    <property type="project" value="UniProtKB-KW"/>
</dbReference>
<dbReference type="Gene3D" id="3.20.20.150">
    <property type="entry name" value="Divalent-metal-dependent TIM barrel enzymes"/>
    <property type="match status" value="1"/>
</dbReference>
<dbReference type="InterPro" id="IPR036237">
    <property type="entry name" value="Xyl_isomerase-like_sf"/>
</dbReference>
<keyword evidence="1" id="KW-0732">Signal</keyword>
<keyword evidence="4" id="KW-1185">Reference proteome</keyword>
<dbReference type="EMBL" id="VRTY01000042">
    <property type="protein sequence ID" value="TXK45731.1"/>
    <property type="molecule type" value="Genomic_DNA"/>
</dbReference>
<feature type="signal peptide" evidence="1">
    <location>
        <begin position="1"/>
        <end position="26"/>
    </location>
</feature>
<dbReference type="Pfam" id="PF01261">
    <property type="entry name" value="AP_endonuc_2"/>
    <property type="match status" value="1"/>
</dbReference>
<comment type="caution">
    <text evidence="3">The sequence shown here is derived from an EMBL/GenBank/DDBJ whole genome shotgun (WGS) entry which is preliminary data.</text>
</comment>
<evidence type="ECO:0000259" key="2">
    <source>
        <dbReference type="Pfam" id="PF01261"/>
    </source>
</evidence>
<evidence type="ECO:0000313" key="3">
    <source>
        <dbReference type="EMBL" id="TXK45731.1"/>
    </source>
</evidence>
<keyword evidence="3" id="KW-0413">Isomerase</keyword>
<evidence type="ECO:0000256" key="1">
    <source>
        <dbReference type="SAM" id="SignalP"/>
    </source>
</evidence>
<reference evidence="3 4" key="1">
    <citation type="submission" date="2019-08" db="EMBL/GenBank/DDBJ databases">
        <authorList>
            <person name="Shi S."/>
        </authorList>
    </citation>
    <scope>NUCLEOTIDE SEQUENCE [LARGE SCALE GENOMIC DNA]</scope>
    <source>
        <strain evidence="3 4">GY10130</strain>
    </source>
</reference>
<dbReference type="RefSeq" id="WP_147922061.1">
    <property type="nucleotide sequence ID" value="NZ_VRTY01000042.1"/>
</dbReference>
<dbReference type="InterPro" id="IPR013022">
    <property type="entry name" value="Xyl_isomerase-like_TIM-brl"/>
</dbReference>
<dbReference type="PANTHER" id="PTHR12110">
    <property type="entry name" value="HYDROXYPYRUVATE ISOMERASE"/>
    <property type="match status" value="1"/>
</dbReference>
<dbReference type="OrthoDB" id="1121759at2"/>
<proteinExistence type="predicted"/>
<organism evidence="3 4">
    <name type="scientific">Pontibacter qinzhouensis</name>
    <dbReference type="NCBI Taxonomy" id="2603253"/>
    <lineage>
        <taxon>Bacteria</taxon>
        <taxon>Pseudomonadati</taxon>
        <taxon>Bacteroidota</taxon>
        <taxon>Cytophagia</taxon>
        <taxon>Cytophagales</taxon>
        <taxon>Hymenobacteraceae</taxon>
        <taxon>Pontibacter</taxon>
    </lineage>
</organism>